<protein>
    <recommendedName>
        <fullName evidence="1">M23ase beta-sheet core domain-containing protein</fullName>
    </recommendedName>
</protein>
<dbReference type="PANTHER" id="PTHR21666">
    <property type="entry name" value="PEPTIDASE-RELATED"/>
    <property type="match status" value="1"/>
</dbReference>
<evidence type="ECO:0000313" key="2">
    <source>
        <dbReference type="EMBL" id="GEM83253.1"/>
    </source>
</evidence>
<dbReference type="EMBL" id="BJXL01000037">
    <property type="protein sequence ID" value="GEM83253.1"/>
    <property type="molecule type" value="Genomic_DNA"/>
</dbReference>
<dbReference type="Proteomes" id="UP000321197">
    <property type="component" value="Unassembled WGS sequence"/>
</dbReference>
<dbReference type="PANTHER" id="PTHR21666:SF268">
    <property type="entry name" value="PEPTIDASE M23 DOMAIN-CONTAINING PROTEIN"/>
    <property type="match status" value="1"/>
</dbReference>
<evidence type="ECO:0000313" key="3">
    <source>
        <dbReference type="Proteomes" id="UP000321197"/>
    </source>
</evidence>
<name>A0A511R0U9_9DEIN</name>
<sequence length="221" mass="25203">MRWIIWMAIFSLLCSLVLAQKLRYIPTQPYVREVGECNPAPPPRNPSEQSRWEEWPGYRERIARLAPHLLGEPDPALLMPVQGVRVRQVWDSFGAIRPGGRRHEGQDIFARRGTPVYSATEGFVLRMAYGPVGGLQIFVLGAGEKRYYYAHFDRFAPDLREGDWVTPQTLLGYVGNTGIARGTPPHLHFGIYEGGRETCDYRALDPLPLLRDRNWQTLSGR</sequence>
<comment type="caution">
    <text evidence="2">The sequence shown here is derived from an EMBL/GenBank/DDBJ whole genome shotgun (WGS) entry which is preliminary data.</text>
</comment>
<proteinExistence type="predicted"/>
<gene>
    <name evidence="2" type="ORF">MHY01S_14190</name>
</gene>
<organism evidence="2 3">
    <name type="scientific">Meiothermus hypogaeus NBRC 106114</name>
    <dbReference type="NCBI Taxonomy" id="1227553"/>
    <lineage>
        <taxon>Bacteria</taxon>
        <taxon>Thermotogati</taxon>
        <taxon>Deinococcota</taxon>
        <taxon>Deinococci</taxon>
        <taxon>Thermales</taxon>
        <taxon>Thermaceae</taxon>
        <taxon>Meiothermus</taxon>
    </lineage>
</organism>
<dbReference type="InterPro" id="IPR016047">
    <property type="entry name" value="M23ase_b-sheet_dom"/>
</dbReference>
<dbReference type="InterPro" id="IPR011055">
    <property type="entry name" value="Dup_hybrid_motif"/>
</dbReference>
<dbReference type="SUPFAM" id="SSF51261">
    <property type="entry name" value="Duplicated hybrid motif"/>
    <property type="match status" value="1"/>
</dbReference>
<dbReference type="Pfam" id="PF01551">
    <property type="entry name" value="Peptidase_M23"/>
    <property type="match status" value="1"/>
</dbReference>
<dbReference type="Gene3D" id="2.70.70.10">
    <property type="entry name" value="Glucose Permease (Domain IIA)"/>
    <property type="match status" value="1"/>
</dbReference>
<dbReference type="RefSeq" id="WP_240637254.1">
    <property type="nucleotide sequence ID" value="NZ_BJXL01000037.1"/>
</dbReference>
<dbReference type="AlphaFoldDB" id="A0A511R0U9"/>
<accession>A0A511R0U9</accession>
<feature type="domain" description="M23ase beta-sheet core" evidence="1">
    <location>
        <begin position="102"/>
        <end position="196"/>
    </location>
</feature>
<reference evidence="2 3" key="1">
    <citation type="submission" date="2019-07" db="EMBL/GenBank/DDBJ databases">
        <title>Whole genome shotgun sequence of Meiothermus hypogaeus NBRC 106114.</title>
        <authorList>
            <person name="Hosoyama A."/>
            <person name="Uohara A."/>
            <person name="Ohji S."/>
            <person name="Ichikawa N."/>
        </authorList>
    </citation>
    <scope>NUCLEOTIDE SEQUENCE [LARGE SCALE GENOMIC DNA]</scope>
    <source>
        <strain evidence="2 3">NBRC 106114</strain>
    </source>
</reference>
<dbReference type="CDD" id="cd12797">
    <property type="entry name" value="M23_peptidase"/>
    <property type="match status" value="1"/>
</dbReference>
<dbReference type="InterPro" id="IPR050570">
    <property type="entry name" value="Cell_wall_metabolism_enzyme"/>
</dbReference>
<dbReference type="GO" id="GO:0004222">
    <property type="term" value="F:metalloendopeptidase activity"/>
    <property type="evidence" value="ECO:0007669"/>
    <property type="project" value="TreeGrafter"/>
</dbReference>
<evidence type="ECO:0000259" key="1">
    <source>
        <dbReference type="Pfam" id="PF01551"/>
    </source>
</evidence>